<feature type="binding site" evidence="4">
    <location>
        <position position="213"/>
    </location>
    <ligand>
        <name>CoA</name>
        <dbReference type="ChEBI" id="CHEBI:57287"/>
    </ligand>
</feature>
<feature type="binding site" evidence="4">
    <location>
        <position position="256"/>
    </location>
    <ligand>
        <name>CoA</name>
        <dbReference type="ChEBI" id="CHEBI:57287"/>
    </ligand>
</feature>
<dbReference type="InterPro" id="IPR000590">
    <property type="entry name" value="HMG_CoA_synt_AS"/>
</dbReference>
<dbReference type="SUPFAM" id="SSF53901">
    <property type="entry name" value="Thiolase-like"/>
    <property type="match status" value="2"/>
</dbReference>
<organism evidence="8 9">
    <name type="scientific">Anaeromyces robustus</name>
    <dbReference type="NCBI Taxonomy" id="1754192"/>
    <lineage>
        <taxon>Eukaryota</taxon>
        <taxon>Fungi</taxon>
        <taxon>Fungi incertae sedis</taxon>
        <taxon>Chytridiomycota</taxon>
        <taxon>Chytridiomycota incertae sedis</taxon>
        <taxon>Neocallimastigomycetes</taxon>
        <taxon>Neocallimastigales</taxon>
        <taxon>Neocallimastigaceae</taxon>
        <taxon>Anaeromyces</taxon>
    </lineage>
</organism>
<proteinExistence type="inferred from homology"/>
<evidence type="ECO:0000256" key="4">
    <source>
        <dbReference type="PIRSR" id="PIRSR610122-2"/>
    </source>
</evidence>
<dbReference type="PANTHER" id="PTHR43323">
    <property type="entry name" value="3-HYDROXY-3-METHYLGLUTARYL COENZYME A SYNTHASE"/>
    <property type="match status" value="1"/>
</dbReference>
<comment type="caution">
    <text evidence="8">The sequence shown here is derived from an EMBL/GenBank/DDBJ whole genome shotgun (WGS) entry which is preliminary data.</text>
</comment>
<comment type="function">
    <text evidence="5">Catalyzes the condensation of acetyl-CoA with acetoacetyl-CoA to form HMG-CoA.</text>
</comment>
<gene>
    <name evidence="8" type="ORF">BCR32DRAFT_221459</name>
</gene>
<sequence>MIGMKADNVGIVAMEIYFPKQYVDQAQLEIFDGASTGKYTIGLGQTRMAFCDDREDINSVCLTVVKNLMEKYKIDYKQIGRLEVGTETIIDKSKSVKSTLMQLFAESGNTDIEGIDTTNACYGGTNALFNTVNWMESSAWDGRYGLVVAGDIAVYASGNARPTGGCGVCALLVGPDAAIVMEKGVRATHMEDVYDFYKPNLASEFPEVDGHLSNVCYLKSVDICYNRYIEKIQQRTGDKIDIETVPYFVFHTPYSKLVQKSFARLAFNDFIKDQENPKYAGLEEHKGKTLSGTYYDKPLEKAFMAYTKEKFQKKVLPSLYIPKNCGNMYCGSVYSALISLISQIPSEDLLNKRVVLFSYGSGLAASMFSFKIAKSTAEIAKTLNIKERLESRNEIKPEEFAEIMTLREKTYQLKDYTPVSTSEMFPGTFYLKNVDDKFRRTYEIYQ</sequence>
<dbReference type="NCBIfam" id="TIGR01833">
    <property type="entry name" value="HMG-CoA-S_euk"/>
    <property type="match status" value="1"/>
</dbReference>
<feature type="domain" description="Hydroxymethylglutaryl-coenzyme A synthase N-terminal" evidence="6">
    <location>
        <begin position="7"/>
        <end position="177"/>
    </location>
</feature>
<comment type="similarity">
    <text evidence="1 5">Belongs to the thiolase-like superfamily. HMG-CoA synthase family.</text>
</comment>
<feature type="binding site" evidence="4">
    <location>
        <position position="159"/>
    </location>
    <ligand>
        <name>CoA</name>
        <dbReference type="ChEBI" id="CHEBI:57287"/>
    </ligand>
</feature>
<evidence type="ECO:0000256" key="1">
    <source>
        <dbReference type="ARBA" id="ARBA00007061"/>
    </source>
</evidence>
<feature type="active site" description="Acyl-thioester intermediate" evidence="3">
    <location>
        <position position="121"/>
    </location>
</feature>
<reference evidence="8 9" key="2">
    <citation type="submission" date="2016-08" db="EMBL/GenBank/DDBJ databases">
        <title>Pervasive Adenine N6-methylation of Active Genes in Fungi.</title>
        <authorList>
            <consortium name="DOE Joint Genome Institute"/>
            <person name="Mondo S.J."/>
            <person name="Dannebaum R.O."/>
            <person name="Kuo R.C."/>
            <person name="Labutti K."/>
            <person name="Haridas S."/>
            <person name="Kuo A."/>
            <person name="Salamov A."/>
            <person name="Ahrendt S.R."/>
            <person name="Lipzen A."/>
            <person name="Sullivan W."/>
            <person name="Andreopoulos W.B."/>
            <person name="Clum A."/>
            <person name="Lindquist E."/>
            <person name="Daum C."/>
            <person name="Ramamoorthy G.K."/>
            <person name="Gryganskyi A."/>
            <person name="Culley D."/>
            <person name="Magnuson J.K."/>
            <person name="James T.Y."/>
            <person name="O'Malley M.A."/>
            <person name="Stajich J.E."/>
            <person name="Spatafora J.W."/>
            <person name="Visel A."/>
            <person name="Grigoriev I.V."/>
        </authorList>
    </citation>
    <scope>NUCLEOTIDE SEQUENCE [LARGE SCALE GENOMIC DNA]</scope>
    <source>
        <strain evidence="8 9">S4</strain>
    </source>
</reference>
<dbReference type="GO" id="GO:0004421">
    <property type="term" value="F:hydroxymethylglutaryl-CoA synthase activity"/>
    <property type="evidence" value="ECO:0007669"/>
    <property type="project" value="UniProtKB-EC"/>
</dbReference>
<feature type="binding site" evidence="4">
    <location>
        <position position="260"/>
    </location>
    <ligand>
        <name>CoA</name>
        <dbReference type="ChEBI" id="CHEBI:57287"/>
    </ligand>
</feature>
<reference evidence="8 9" key="1">
    <citation type="submission" date="2016-08" db="EMBL/GenBank/DDBJ databases">
        <title>A Parts List for Fungal Cellulosomes Revealed by Comparative Genomics.</title>
        <authorList>
            <consortium name="DOE Joint Genome Institute"/>
            <person name="Haitjema C.H."/>
            <person name="Gilmore S.P."/>
            <person name="Henske J.K."/>
            <person name="Solomon K.V."/>
            <person name="De Groot R."/>
            <person name="Kuo A."/>
            <person name="Mondo S.J."/>
            <person name="Salamov A.A."/>
            <person name="Labutti K."/>
            <person name="Zhao Z."/>
            <person name="Chiniquy J."/>
            <person name="Barry K."/>
            <person name="Brewer H.M."/>
            <person name="Purvine S.O."/>
            <person name="Wright A.T."/>
            <person name="Boxma B."/>
            <person name="Van Alen T."/>
            <person name="Hackstein J.H."/>
            <person name="Baker S.E."/>
            <person name="Grigoriev I.V."/>
            <person name="O'Malley M.A."/>
        </authorList>
    </citation>
    <scope>NUCLEOTIDE SEQUENCE [LARGE SCALE GENOMIC DNA]</scope>
    <source>
        <strain evidence="8 9">S4</strain>
    </source>
</reference>
<dbReference type="Proteomes" id="UP000193944">
    <property type="component" value="Unassembled WGS sequence"/>
</dbReference>
<dbReference type="PANTHER" id="PTHR43323:SF2">
    <property type="entry name" value="HYDROXYMETHYLGLUTARYL-COA SYNTHASE"/>
    <property type="match status" value="1"/>
</dbReference>
<dbReference type="STRING" id="1754192.A0A1Y1X1L0"/>
<keyword evidence="2 5" id="KW-0808">Transferase</keyword>
<feature type="active site" description="Proton donor/acceptor" evidence="3">
    <location>
        <position position="87"/>
    </location>
</feature>
<name>A0A1Y1X1L0_9FUNG</name>
<dbReference type="EC" id="2.3.3.10" evidence="5"/>
<dbReference type="GO" id="GO:0006084">
    <property type="term" value="P:acetyl-CoA metabolic process"/>
    <property type="evidence" value="ECO:0007669"/>
    <property type="project" value="EnsemblFungi"/>
</dbReference>
<evidence type="ECO:0000259" key="7">
    <source>
        <dbReference type="Pfam" id="PF08540"/>
    </source>
</evidence>
<protein>
    <recommendedName>
        <fullName evidence="5">Hydroxymethylglutaryl-CoA synthase</fullName>
        <shortName evidence="5">HMG-CoA synthase</shortName>
        <ecNumber evidence="5">2.3.3.10</ecNumber>
    </recommendedName>
    <alternativeName>
        <fullName evidence="5">3-hydroxy-3-methylglutaryl coenzyme A synthase</fullName>
    </alternativeName>
</protein>
<dbReference type="EMBL" id="MCFG01000167">
    <property type="protein sequence ID" value="ORX79690.1"/>
    <property type="molecule type" value="Genomic_DNA"/>
</dbReference>
<dbReference type="OrthoDB" id="1269963at2759"/>
<evidence type="ECO:0000313" key="8">
    <source>
        <dbReference type="EMBL" id="ORX79690.1"/>
    </source>
</evidence>
<evidence type="ECO:0000256" key="3">
    <source>
        <dbReference type="PIRSR" id="PIRSR610122-1"/>
    </source>
</evidence>
<keyword evidence="9" id="KW-1185">Reference proteome</keyword>
<dbReference type="InterPro" id="IPR010122">
    <property type="entry name" value="HMG_CoA_synthase_euk"/>
</dbReference>
<dbReference type="AlphaFoldDB" id="A0A1Y1X1L0"/>
<dbReference type="Pfam" id="PF01154">
    <property type="entry name" value="HMG_CoA_synt_N"/>
    <property type="match status" value="1"/>
</dbReference>
<evidence type="ECO:0000313" key="9">
    <source>
        <dbReference type="Proteomes" id="UP000193944"/>
    </source>
</evidence>
<dbReference type="PROSITE" id="PS01226">
    <property type="entry name" value="HMG_COA_SYNTHASE"/>
    <property type="match status" value="1"/>
</dbReference>
<dbReference type="Gene3D" id="3.40.47.10">
    <property type="match status" value="1"/>
</dbReference>
<dbReference type="FunFam" id="3.40.47.10:FF:000008">
    <property type="entry name" value="3-hydroxy-3-methylglutaryl coenzyme A synthase"/>
    <property type="match status" value="1"/>
</dbReference>
<feature type="active site" description="Proton donor/acceptor" evidence="3">
    <location>
        <position position="251"/>
    </location>
</feature>
<dbReference type="Pfam" id="PF08540">
    <property type="entry name" value="HMG_CoA_synt_C"/>
    <property type="match status" value="1"/>
</dbReference>
<dbReference type="GO" id="GO:0006696">
    <property type="term" value="P:ergosterol biosynthetic process"/>
    <property type="evidence" value="ECO:0007669"/>
    <property type="project" value="EnsemblFungi"/>
</dbReference>
<comment type="catalytic activity">
    <reaction evidence="5">
        <text>acetoacetyl-CoA + acetyl-CoA + H2O = (3S)-3-hydroxy-3-methylglutaryl-CoA + CoA + H(+)</text>
        <dbReference type="Rhea" id="RHEA:10188"/>
        <dbReference type="ChEBI" id="CHEBI:15377"/>
        <dbReference type="ChEBI" id="CHEBI:15378"/>
        <dbReference type="ChEBI" id="CHEBI:43074"/>
        <dbReference type="ChEBI" id="CHEBI:57286"/>
        <dbReference type="ChEBI" id="CHEBI:57287"/>
        <dbReference type="ChEBI" id="CHEBI:57288"/>
        <dbReference type="EC" id="2.3.3.10"/>
    </reaction>
</comment>
<feature type="domain" description="Hydroxymethylglutaryl-coenzyme A synthase C-terminal" evidence="7">
    <location>
        <begin position="179"/>
        <end position="443"/>
    </location>
</feature>
<dbReference type="InterPro" id="IPR016039">
    <property type="entry name" value="Thiolase-like"/>
</dbReference>
<dbReference type="InterPro" id="IPR013528">
    <property type="entry name" value="HMG_CoA_synth_N"/>
</dbReference>
<accession>A0A1Y1X1L0</accession>
<evidence type="ECO:0000256" key="5">
    <source>
        <dbReference type="RuleBase" id="RU364071"/>
    </source>
</evidence>
<dbReference type="CDD" id="cd00827">
    <property type="entry name" value="init_cond_enzymes"/>
    <property type="match status" value="1"/>
</dbReference>
<dbReference type="GO" id="GO:0010142">
    <property type="term" value="P:farnesyl diphosphate biosynthetic process, mevalonate pathway"/>
    <property type="evidence" value="ECO:0007669"/>
    <property type="project" value="EnsemblFungi"/>
</dbReference>
<evidence type="ECO:0000256" key="2">
    <source>
        <dbReference type="ARBA" id="ARBA00022679"/>
    </source>
</evidence>
<evidence type="ECO:0000259" key="6">
    <source>
        <dbReference type="Pfam" id="PF01154"/>
    </source>
</evidence>
<dbReference type="InterPro" id="IPR013746">
    <property type="entry name" value="HMG_CoA_synt_C_dom"/>
</dbReference>